<feature type="region of interest" description="Disordered" evidence="8">
    <location>
        <begin position="423"/>
        <end position="442"/>
    </location>
</feature>
<feature type="compositionally biased region" description="Low complexity" evidence="8">
    <location>
        <begin position="1059"/>
        <end position="1073"/>
    </location>
</feature>
<name>A0AAW0EH15_9AGAR</name>
<evidence type="ECO:0000256" key="3">
    <source>
        <dbReference type="ARBA" id="ARBA00010042"/>
    </source>
</evidence>
<feature type="region of interest" description="Disordered" evidence="8">
    <location>
        <begin position="587"/>
        <end position="630"/>
    </location>
</feature>
<dbReference type="Gene3D" id="6.10.250.2990">
    <property type="match status" value="1"/>
</dbReference>
<feature type="compositionally biased region" description="Low complexity" evidence="8">
    <location>
        <begin position="1108"/>
        <end position="1124"/>
    </location>
</feature>
<proteinExistence type="inferred from homology"/>
<evidence type="ECO:0000259" key="9">
    <source>
        <dbReference type="Pfam" id="PF03941"/>
    </source>
</evidence>
<comment type="caution">
    <text evidence="10">The sequence shown here is derived from an EMBL/GenBank/DDBJ whole genome shotgun (WGS) entry which is preliminary data.</text>
</comment>
<organism evidence="10 11">
    <name type="scientific">Favolaschia claudopus</name>
    <dbReference type="NCBI Taxonomy" id="2862362"/>
    <lineage>
        <taxon>Eukaryota</taxon>
        <taxon>Fungi</taxon>
        <taxon>Dikarya</taxon>
        <taxon>Basidiomycota</taxon>
        <taxon>Agaricomycotina</taxon>
        <taxon>Agaricomycetes</taxon>
        <taxon>Agaricomycetidae</taxon>
        <taxon>Agaricales</taxon>
        <taxon>Marasmiineae</taxon>
        <taxon>Mycenaceae</taxon>
        <taxon>Favolaschia</taxon>
    </lineage>
</organism>
<accession>A0AAW0EH15</accession>
<feature type="compositionally biased region" description="Basic and acidic residues" evidence="8">
    <location>
        <begin position="451"/>
        <end position="462"/>
    </location>
</feature>
<keyword evidence="5" id="KW-0159">Chromosome partition</keyword>
<evidence type="ECO:0000313" key="10">
    <source>
        <dbReference type="EMBL" id="KAK7064239.1"/>
    </source>
</evidence>
<evidence type="ECO:0000256" key="4">
    <source>
        <dbReference type="ARBA" id="ARBA00022490"/>
    </source>
</evidence>
<evidence type="ECO:0000256" key="5">
    <source>
        <dbReference type="ARBA" id="ARBA00022829"/>
    </source>
</evidence>
<feature type="compositionally biased region" description="Basic and acidic residues" evidence="8">
    <location>
        <begin position="958"/>
        <end position="999"/>
    </location>
</feature>
<comment type="similarity">
    <text evidence="3">Belongs to the INCENP family.</text>
</comment>
<keyword evidence="4" id="KW-0963">Cytoplasm</keyword>
<dbReference type="GO" id="GO:0005819">
    <property type="term" value="C:spindle"/>
    <property type="evidence" value="ECO:0007669"/>
    <property type="project" value="UniProtKB-SubCell"/>
</dbReference>
<feature type="region of interest" description="Disordered" evidence="8">
    <location>
        <begin position="447"/>
        <end position="495"/>
    </location>
</feature>
<evidence type="ECO:0000256" key="1">
    <source>
        <dbReference type="ARBA" id="ARBA00004123"/>
    </source>
</evidence>
<dbReference type="Proteomes" id="UP001362999">
    <property type="component" value="Unassembled WGS sequence"/>
</dbReference>
<feature type="region of interest" description="Disordered" evidence="8">
    <location>
        <begin position="677"/>
        <end position="761"/>
    </location>
</feature>
<dbReference type="EMBL" id="JAWWNJ010000001">
    <property type="protein sequence ID" value="KAK7064239.1"/>
    <property type="molecule type" value="Genomic_DNA"/>
</dbReference>
<feature type="region of interest" description="Disordered" evidence="8">
    <location>
        <begin position="111"/>
        <end position="144"/>
    </location>
</feature>
<evidence type="ECO:0000256" key="6">
    <source>
        <dbReference type="ARBA" id="ARBA00023212"/>
    </source>
</evidence>
<dbReference type="InterPro" id="IPR005635">
    <property type="entry name" value="Inner_centromere_prot_ARK-bd"/>
</dbReference>
<feature type="region of interest" description="Disordered" evidence="8">
    <location>
        <begin position="548"/>
        <end position="573"/>
    </location>
</feature>
<feature type="compositionally biased region" description="Polar residues" evidence="8">
    <location>
        <begin position="724"/>
        <end position="742"/>
    </location>
</feature>
<keyword evidence="11" id="KW-1185">Reference proteome</keyword>
<keyword evidence="6" id="KW-0206">Cytoskeleton</keyword>
<comment type="subcellular location">
    <subcellularLocation>
        <location evidence="2">Cytoplasm</location>
        <location evidence="2">Cytoskeleton</location>
        <location evidence="2">Spindle</location>
    </subcellularLocation>
    <subcellularLocation>
        <location evidence="1">Nucleus</location>
    </subcellularLocation>
</comment>
<dbReference type="PANTHER" id="PTHR13142:SF1">
    <property type="entry name" value="INNER CENTROMERE PROTEIN"/>
    <property type="match status" value="1"/>
</dbReference>
<feature type="domain" description="Inner centromere protein ARK-binding" evidence="9">
    <location>
        <begin position="1136"/>
        <end position="1192"/>
    </location>
</feature>
<feature type="compositionally biased region" description="Polar residues" evidence="8">
    <location>
        <begin position="777"/>
        <end position="787"/>
    </location>
</feature>
<dbReference type="Pfam" id="PF03941">
    <property type="entry name" value="INCENP_ARK-bind"/>
    <property type="match status" value="1"/>
</dbReference>
<gene>
    <name evidence="10" type="ORF">R3P38DRAFT_3382875</name>
</gene>
<feature type="compositionally biased region" description="Polar residues" evidence="8">
    <location>
        <begin position="596"/>
        <end position="619"/>
    </location>
</feature>
<keyword evidence="7" id="KW-0539">Nucleus</keyword>
<feature type="compositionally biased region" description="Basic and acidic residues" evidence="8">
    <location>
        <begin position="704"/>
        <end position="720"/>
    </location>
</feature>
<feature type="compositionally biased region" description="Low complexity" evidence="8">
    <location>
        <begin position="882"/>
        <end position="900"/>
    </location>
</feature>
<dbReference type="GO" id="GO:0007059">
    <property type="term" value="P:chromosome segregation"/>
    <property type="evidence" value="ECO:0007669"/>
    <property type="project" value="UniProtKB-KW"/>
</dbReference>
<dbReference type="PANTHER" id="PTHR13142">
    <property type="entry name" value="INNER CENTROMERE PROTEIN"/>
    <property type="match status" value="1"/>
</dbReference>
<dbReference type="AlphaFoldDB" id="A0AAW0EH15"/>
<feature type="compositionally biased region" description="Basic and acidic residues" evidence="8">
    <location>
        <begin position="1007"/>
        <end position="1031"/>
    </location>
</feature>
<feature type="region of interest" description="Disordered" evidence="8">
    <location>
        <begin position="279"/>
        <end position="305"/>
    </location>
</feature>
<feature type="region of interest" description="Disordered" evidence="8">
    <location>
        <begin position="958"/>
        <end position="1161"/>
    </location>
</feature>
<evidence type="ECO:0000313" key="11">
    <source>
        <dbReference type="Proteomes" id="UP001362999"/>
    </source>
</evidence>
<evidence type="ECO:0000256" key="8">
    <source>
        <dbReference type="SAM" id="MobiDB-lite"/>
    </source>
</evidence>
<evidence type="ECO:0000256" key="7">
    <source>
        <dbReference type="ARBA" id="ARBA00023242"/>
    </source>
</evidence>
<evidence type="ECO:0000256" key="2">
    <source>
        <dbReference type="ARBA" id="ARBA00004186"/>
    </source>
</evidence>
<feature type="region of interest" description="Disordered" evidence="8">
    <location>
        <begin position="775"/>
        <end position="900"/>
    </location>
</feature>
<sequence length="1229" mass="132994">MEGQGLLEWCNSTRFTMVNDPGRQLFHDQIQTHGFLFLTDYLDNILAGPRRDPLIELVKTPGRKRTTNRKPLAHTSNLRTVAVSLEDDSDAGAKENVAPVNSFHLALLQAKAKSPPPKPPSIADHHGPAAPLGDHGNQSEDSPARTSIHVAYETPLPSKEMTPEPQQSQLDKLTHSLKDSLNEPTPTIISPRSPSVAVISDDWKAPVEEPRSLAPMPVEQGDLSVIAEDDEMDRTRGSLQGRSDSPHASVDQIVVAAPMQETLTTVPEPVQDVHYAASQPASPISPLPFSRQQSPPAASSHKEAMSDIRSAITENRTEPLPQISTWHSREPHIDMTAPLPAATDETIKVEDPVAHKATVPSLPSLPAPVPFRKSIRVPSDPSTAAGPLGAATPGGALGGKRTSWLMRAREVKALEITVKKPNATASSLPGAPTGSKRKSGDMFGVAGLEDEERKAKVAKTTEGEVAPSKPPTPDTAATKSEPEAEQPGVEPPEQQGLLLQLKKTVDGLGSRFGKSMGKSLGGAAAVNALAEARAAAEARLVERHKEEEATMALGAPTQKSTATEPAQVLHSSHSRLSVSELVVSSPVNRGIDKEASNSPAGTSAPSHDEPSNTVRTEQPTRPVFLAPPAAPAPVFNKPQPVFVPPSFAPLETAPAPSQPSTFKMPISTAFSKPAPMALGLAPRLPSPKQTAPAPLSAQSTMESIRSDRLFDSQDSQDDHPAWMPSTQDTEYTSGFGSQSQCSPDGGMAELEDDDSWPLAERVGGGWFALNTVKEDTSMTWSSQPTESQRLDTGPISGDDTTGFIPQDQPPLPALQSSNAPFDASHSPHREFTQHQPIPGSFHMDIDDDEYDDDLEPASNHSVLGEMDIDPSKSTVSLVEPRSQSQMSQVSTMSSTSSLAQSQGGFLGQASKLVNSVLGTGKKAKPEVKSLQLAAIAAKKQQEEKEKKASMLKNMEARRQAHLQRKAEEEKAKLQEEERKLKEERERLKKEREEYTDKRPLMAKSAGTKKEEEVTKKRKILAEAEKKPELKKPMLKQPALNSSMSSKLPSKAHLTKLPQSTLASSTTFNTASSSKLTESNLAKSQAKGKPPIKNMLPEDDISQPSQFLQNQMAARAKAQMQAANPALPPSESIELPDINSEYSDSDDEDRPRTFDPPSWAQDPVLKQALEIQSTINPDDIFGAVRPLKMEEVFRNKTGRFRARTSSANWTGTDRLTVEEQREYVKRMGFR</sequence>
<feature type="compositionally biased region" description="Polar residues" evidence="8">
    <location>
        <begin position="1038"/>
        <end position="1047"/>
    </location>
</feature>
<reference evidence="10 11" key="1">
    <citation type="journal article" date="2024" name="J Genomics">
        <title>Draft genome sequencing and assembly of Favolaschia claudopus CIRM-BRFM 2984 isolated from oak limbs.</title>
        <authorList>
            <person name="Navarro D."/>
            <person name="Drula E."/>
            <person name="Chaduli D."/>
            <person name="Cazenave R."/>
            <person name="Ahrendt S."/>
            <person name="Wang J."/>
            <person name="Lipzen A."/>
            <person name="Daum C."/>
            <person name="Barry K."/>
            <person name="Grigoriev I.V."/>
            <person name="Favel A."/>
            <person name="Rosso M.N."/>
            <person name="Martin F."/>
        </authorList>
    </citation>
    <scope>NUCLEOTIDE SEQUENCE [LARGE SCALE GENOMIC DNA]</scope>
    <source>
        <strain evidence="10 11">CIRM-BRFM 2984</strain>
    </source>
</reference>
<feature type="compositionally biased region" description="Acidic residues" evidence="8">
    <location>
        <begin position="845"/>
        <end position="855"/>
    </location>
</feature>
<dbReference type="GO" id="GO:0005634">
    <property type="term" value="C:nucleus"/>
    <property type="evidence" value="ECO:0007669"/>
    <property type="project" value="UniProtKB-SubCell"/>
</dbReference>
<protein>
    <submittedName>
        <fullName evidence="10">INCENP-ARK-bind domain-containing protein</fullName>
    </submittedName>
</protein>